<dbReference type="PANTHER" id="PTHR11552:SF213">
    <property type="entry name" value="DEHYDROGENASE, PUTATIVE-RELATED"/>
    <property type="match status" value="1"/>
</dbReference>
<keyword evidence="7" id="KW-1185">Reference proteome</keyword>
<accession>A0A9W9DXT2</accession>
<dbReference type="Proteomes" id="UP001150266">
    <property type="component" value="Unassembled WGS sequence"/>
</dbReference>
<gene>
    <name evidence="6" type="ORF">J3R30DRAFT_46188</name>
</gene>
<dbReference type="SUPFAM" id="SSF54373">
    <property type="entry name" value="FAD-linked reductases, C-terminal domain"/>
    <property type="match status" value="1"/>
</dbReference>
<evidence type="ECO:0000313" key="7">
    <source>
        <dbReference type="Proteomes" id="UP001150266"/>
    </source>
</evidence>
<dbReference type="PIRSF" id="PIRSF000137">
    <property type="entry name" value="Alcohol_oxidase"/>
    <property type="match status" value="1"/>
</dbReference>
<feature type="chain" id="PRO_5040862079" evidence="3">
    <location>
        <begin position="23"/>
        <end position="612"/>
    </location>
</feature>
<evidence type="ECO:0000259" key="4">
    <source>
        <dbReference type="Pfam" id="PF00732"/>
    </source>
</evidence>
<evidence type="ECO:0000259" key="5">
    <source>
        <dbReference type="Pfam" id="PF05199"/>
    </source>
</evidence>
<dbReference type="GO" id="GO:0016614">
    <property type="term" value="F:oxidoreductase activity, acting on CH-OH group of donors"/>
    <property type="evidence" value="ECO:0007669"/>
    <property type="project" value="InterPro"/>
</dbReference>
<dbReference type="SUPFAM" id="SSF51905">
    <property type="entry name" value="FAD/NAD(P)-binding domain"/>
    <property type="match status" value="1"/>
</dbReference>
<sequence length="612" mass="66595">MKPLILVMIAVSLLLCVDGTSASLLPCEDSLNSTFDYVVVGAGAGGGPLASRLAEAGFSVLVVDAGHDVPNLNTTVPLYFIRAIEDPQTELNYTLDEYPPGFQFQKNNAWYPRARAVGGSTIHNAMINIIAETKTDLDNLATAFNDSTWSRDNMQNYFKRIEQNFYTLGLDPVNHGYDGWLSTNLNPDLSVLNPMFLDAQTAAFFATLTAAGLPPILDLNDLASDQAIGGTMPSFTIDAVHTRSSVRDRLVNVNQSTAFLQFSLDTLATKILLCNSSKGSPSAYGVEIAPGAALPVASNFQGKAILRTRNITVNREVIISAGVFQSPQLLMLSGIGNISHLQEFSIPPVVDLPGVGNNLQDHDEISVIWRMKQNFSLLNGCVLQPDPDQDPCLKFWEDSGHLNVYSFGGATEAFTAQSTDSSEPDVMTYWEPAYFRGFVRGFPEEFINNKNAVTAVHLKAHSSTRGTVRLTGSHPQDLLNIQKLHFQSENGPKDVANLREAIKRSRTVMQSLTILPFVDEEIFPGPQAQTDAEIDAHIYENIFGHHACCTNPIGADSDPSAVLDGDLKVRGVNNLRVVDASSWPNVPGWFICTPSYMISEKAADVIIAAAQE</sequence>
<feature type="domain" description="Glucose-methanol-choline oxidoreductase C-terminal" evidence="5">
    <location>
        <begin position="464"/>
        <end position="598"/>
    </location>
</feature>
<dbReference type="Pfam" id="PF00732">
    <property type="entry name" value="GMC_oxred_N"/>
    <property type="match status" value="1"/>
</dbReference>
<evidence type="ECO:0000256" key="2">
    <source>
        <dbReference type="ARBA" id="ARBA00010790"/>
    </source>
</evidence>
<feature type="signal peptide" evidence="3">
    <location>
        <begin position="1"/>
        <end position="22"/>
    </location>
</feature>
<evidence type="ECO:0000313" key="6">
    <source>
        <dbReference type="EMBL" id="KAJ4490195.1"/>
    </source>
</evidence>
<comment type="cofactor">
    <cofactor evidence="1">
        <name>FAD</name>
        <dbReference type="ChEBI" id="CHEBI:57692"/>
    </cofactor>
</comment>
<dbReference type="OrthoDB" id="269227at2759"/>
<reference evidence="6" key="1">
    <citation type="submission" date="2022-08" db="EMBL/GenBank/DDBJ databases">
        <title>A Global Phylogenomic Analysis of the Shiitake Genus Lentinula.</title>
        <authorList>
            <consortium name="DOE Joint Genome Institute"/>
            <person name="Sierra-Patev S."/>
            <person name="Min B."/>
            <person name="Naranjo-Ortiz M."/>
            <person name="Looney B."/>
            <person name="Konkel Z."/>
            <person name="Slot J.C."/>
            <person name="Sakamoto Y."/>
            <person name="Steenwyk J.L."/>
            <person name="Rokas A."/>
            <person name="Carro J."/>
            <person name="Camarero S."/>
            <person name="Ferreira P."/>
            <person name="Molpeceres G."/>
            <person name="Ruiz-Duenas F.J."/>
            <person name="Serrano A."/>
            <person name="Henrissat B."/>
            <person name="Drula E."/>
            <person name="Hughes K.W."/>
            <person name="Mata J.L."/>
            <person name="Ishikawa N.K."/>
            <person name="Vargas-Isla R."/>
            <person name="Ushijima S."/>
            <person name="Smith C.A."/>
            <person name="Ahrendt S."/>
            <person name="Andreopoulos W."/>
            <person name="He G."/>
            <person name="Labutti K."/>
            <person name="Lipzen A."/>
            <person name="Ng V."/>
            <person name="Riley R."/>
            <person name="Sandor L."/>
            <person name="Barry K."/>
            <person name="Martinez A.T."/>
            <person name="Xiao Y."/>
            <person name="Gibbons J.G."/>
            <person name="Terashima K."/>
            <person name="Grigoriev I.V."/>
            <person name="Hibbett D.S."/>
        </authorList>
    </citation>
    <scope>NUCLEOTIDE SEQUENCE</scope>
    <source>
        <strain evidence="6">JLM2183</strain>
    </source>
</reference>
<organism evidence="6 7">
    <name type="scientific">Lentinula aciculospora</name>
    <dbReference type="NCBI Taxonomy" id="153920"/>
    <lineage>
        <taxon>Eukaryota</taxon>
        <taxon>Fungi</taxon>
        <taxon>Dikarya</taxon>
        <taxon>Basidiomycota</taxon>
        <taxon>Agaricomycotina</taxon>
        <taxon>Agaricomycetes</taxon>
        <taxon>Agaricomycetidae</taxon>
        <taxon>Agaricales</taxon>
        <taxon>Marasmiineae</taxon>
        <taxon>Omphalotaceae</taxon>
        <taxon>Lentinula</taxon>
    </lineage>
</organism>
<dbReference type="InterPro" id="IPR000172">
    <property type="entry name" value="GMC_OxRdtase_N"/>
</dbReference>
<feature type="domain" description="Glucose-methanol-choline oxidoreductase N-terminal" evidence="4">
    <location>
        <begin position="62"/>
        <end position="362"/>
    </location>
</feature>
<dbReference type="Gene3D" id="3.30.560.10">
    <property type="entry name" value="Glucose Oxidase, domain 3"/>
    <property type="match status" value="1"/>
</dbReference>
<dbReference type="Gene3D" id="3.50.50.60">
    <property type="entry name" value="FAD/NAD(P)-binding domain"/>
    <property type="match status" value="1"/>
</dbReference>
<protein>
    <submittedName>
        <fullName evidence="6">Alcohol oxidase</fullName>
    </submittedName>
</protein>
<name>A0A9W9DXT2_9AGAR</name>
<evidence type="ECO:0000256" key="1">
    <source>
        <dbReference type="ARBA" id="ARBA00001974"/>
    </source>
</evidence>
<dbReference type="InterPro" id="IPR007867">
    <property type="entry name" value="GMC_OxRtase_C"/>
</dbReference>
<evidence type="ECO:0000256" key="3">
    <source>
        <dbReference type="SAM" id="SignalP"/>
    </source>
</evidence>
<keyword evidence="3" id="KW-0732">Signal</keyword>
<dbReference type="EMBL" id="JAOTPV010000001">
    <property type="protein sequence ID" value="KAJ4490195.1"/>
    <property type="molecule type" value="Genomic_DNA"/>
</dbReference>
<comment type="caution">
    <text evidence="6">The sequence shown here is derived from an EMBL/GenBank/DDBJ whole genome shotgun (WGS) entry which is preliminary data.</text>
</comment>
<dbReference type="Pfam" id="PF05199">
    <property type="entry name" value="GMC_oxred_C"/>
    <property type="match status" value="1"/>
</dbReference>
<dbReference type="PANTHER" id="PTHR11552">
    <property type="entry name" value="GLUCOSE-METHANOL-CHOLINE GMC OXIDOREDUCTASE"/>
    <property type="match status" value="1"/>
</dbReference>
<dbReference type="InterPro" id="IPR036188">
    <property type="entry name" value="FAD/NAD-bd_sf"/>
</dbReference>
<dbReference type="AlphaFoldDB" id="A0A9W9DXT2"/>
<proteinExistence type="inferred from homology"/>
<dbReference type="InterPro" id="IPR012132">
    <property type="entry name" value="GMC_OxRdtase"/>
</dbReference>
<comment type="similarity">
    <text evidence="2">Belongs to the GMC oxidoreductase family.</text>
</comment>
<dbReference type="GO" id="GO:0050660">
    <property type="term" value="F:flavin adenine dinucleotide binding"/>
    <property type="evidence" value="ECO:0007669"/>
    <property type="project" value="InterPro"/>
</dbReference>